<name>A0A843UJ24_COLES</name>
<reference evidence="1" key="1">
    <citation type="submission" date="2017-07" db="EMBL/GenBank/DDBJ databases">
        <title>Taro Niue Genome Assembly and Annotation.</title>
        <authorList>
            <person name="Atibalentja N."/>
            <person name="Keating K."/>
            <person name="Fields C.J."/>
        </authorList>
    </citation>
    <scope>NUCLEOTIDE SEQUENCE</scope>
    <source>
        <strain evidence="1">Niue_2</strain>
        <tissue evidence="1">Leaf</tissue>
    </source>
</reference>
<sequence>MCESDPAHFPNCCLLALSPISAIRASVVDPSSSVRRCLRPPPSSPTDVAPSFERRCGPYICVVCVPHRSNRRRLRPPWLQSASGIASTSDRTPPSLEGNPLTSLILAKQQLLSKPYKVPSFLPLLCILRALSTSFTASASTGLLAGASADALAGLSVRASAGALAGPLAGTSAGSEW</sequence>
<dbReference type="EMBL" id="NMUH01000692">
    <property type="protein sequence ID" value="MQL83381.1"/>
    <property type="molecule type" value="Genomic_DNA"/>
</dbReference>
<evidence type="ECO:0000313" key="2">
    <source>
        <dbReference type="Proteomes" id="UP000652761"/>
    </source>
</evidence>
<accession>A0A843UJ24</accession>
<dbReference type="AlphaFoldDB" id="A0A843UJ24"/>
<organism evidence="1 2">
    <name type="scientific">Colocasia esculenta</name>
    <name type="common">Wild taro</name>
    <name type="synonym">Arum esculentum</name>
    <dbReference type="NCBI Taxonomy" id="4460"/>
    <lineage>
        <taxon>Eukaryota</taxon>
        <taxon>Viridiplantae</taxon>
        <taxon>Streptophyta</taxon>
        <taxon>Embryophyta</taxon>
        <taxon>Tracheophyta</taxon>
        <taxon>Spermatophyta</taxon>
        <taxon>Magnoliopsida</taxon>
        <taxon>Liliopsida</taxon>
        <taxon>Araceae</taxon>
        <taxon>Aroideae</taxon>
        <taxon>Colocasieae</taxon>
        <taxon>Colocasia</taxon>
    </lineage>
</organism>
<evidence type="ECO:0000313" key="1">
    <source>
        <dbReference type="EMBL" id="MQL83381.1"/>
    </source>
</evidence>
<protein>
    <submittedName>
        <fullName evidence="1">Uncharacterized protein</fullName>
    </submittedName>
</protein>
<gene>
    <name evidence="1" type="ORF">Taro_015872</name>
</gene>
<proteinExistence type="predicted"/>
<comment type="caution">
    <text evidence="1">The sequence shown here is derived from an EMBL/GenBank/DDBJ whole genome shotgun (WGS) entry which is preliminary data.</text>
</comment>
<dbReference type="Proteomes" id="UP000652761">
    <property type="component" value="Unassembled WGS sequence"/>
</dbReference>
<keyword evidence="2" id="KW-1185">Reference proteome</keyword>